<dbReference type="Pfam" id="PF00205">
    <property type="entry name" value="TPP_enzyme_M"/>
    <property type="match status" value="1"/>
</dbReference>
<comment type="caution">
    <text evidence="7">The sequence shown here is derived from an EMBL/GenBank/DDBJ whole genome shotgun (WGS) entry which is preliminary data.</text>
</comment>
<dbReference type="EMBL" id="JAAXLS010000014">
    <property type="protein sequence ID" value="NKQ55402.1"/>
    <property type="molecule type" value="Genomic_DNA"/>
</dbReference>
<dbReference type="InterPro" id="IPR029035">
    <property type="entry name" value="DHS-like_NAD/FAD-binding_dom"/>
</dbReference>
<dbReference type="InterPro" id="IPR012001">
    <property type="entry name" value="Thiamin_PyroP_enz_TPP-bd_dom"/>
</dbReference>
<comment type="similarity">
    <text evidence="1 3">Belongs to the TPP enzyme family.</text>
</comment>
<evidence type="ECO:0000256" key="2">
    <source>
        <dbReference type="ARBA" id="ARBA00023052"/>
    </source>
</evidence>
<feature type="domain" description="Thiamine pyrophosphate enzyme TPP-binding" evidence="5">
    <location>
        <begin position="374"/>
        <end position="515"/>
    </location>
</feature>
<dbReference type="InterPro" id="IPR000399">
    <property type="entry name" value="TPP-bd_CS"/>
</dbReference>
<dbReference type="PANTHER" id="PTHR18968:SF120">
    <property type="entry name" value="ACETOLACTATE SYNTHASE LARGE SUBUNIT"/>
    <property type="match status" value="1"/>
</dbReference>
<dbReference type="CDD" id="cd07035">
    <property type="entry name" value="TPP_PYR_POX_like"/>
    <property type="match status" value="1"/>
</dbReference>
<evidence type="ECO:0000313" key="8">
    <source>
        <dbReference type="Proteomes" id="UP000715441"/>
    </source>
</evidence>
<dbReference type="PROSITE" id="PS00187">
    <property type="entry name" value="TPP_ENZYMES"/>
    <property type="match status" value="1"/>
</dbReference>
<dbReference type="Pfam" id="PF02775">
    <property type="entry name" value="TPP_enzyme_C"/>
    <property type="match status" value="1"/>
</dbReference>
<accession>A0ABX1JAU6</accession>
<feature type="domain" description="Thiamine pyrophosphate enzyme N-terminal TPP-binding" evidence="6">
    <location>
        <begin position="3"/>
        <end position="99"/>
    </location>
</feature>
<reference evidence="7 8" key="1">
    <citation type="submission" date="2020-04" db="EMBL/GenBank/DDBJ databases">
        <title>Novel species.</title>
        <authorList>
            <person name="Teo W.F.A."/>
            <person name="Lipun K."/>
            <person name="Srisuk N."/>
            <person name="Duangmal K."/>
        </authorList>
    </citation>
    <scope>NUCLEOTIDE SEQUENCE [LARGE SCALE GENOMIC DNA]</scope>
    <source>
        <strain evidence="7 8">K13G38</strain>
    </source>
</reference>
<dbReference type="PANTHER" id="PTHR18968">
    <property type="entry name" value="THIAMINE PYROPHOSPHATE ENZYMES"/>
    <property type="match status" value="1"/>
</dbReference>
<dbReference type="InterPro" id="IPR012000">
    <property type="entry name" value="Thiamin_PyroP_enz_cen_dom"/>
</dbReference>
<evidence type="ECO:0000259" key="6">
    <source>
        <dbReference type="Pfam" id="PF02776"/>
    </source>
</evidence>
<dbReference type="Pfam" id="PF02776">
    <property type="entry name" value="TPP_enzyme_N"/>
    <property type="match status" value="1"/>
</dbReference>
<dbReference type="Gene3D" id="3.40.50.970">
    <property type="match status" value="2"/>
</dbReference>
<dbReference type="CDD" id="cd00568">
    <property type="entry name" value="TPP_enzymes"/>
    <property type="match status" value="1"/>
</dbReference>
<dbReference type="InterPro" id="IPR011766">
    <property type="entry name" value="TPP_enzyme_TPP-bd"/>
</dbReference>
<dbReference type="SUPFAM" id="SSF52467">
    <property type="entry name" value="DHS-like NAD/FAD-binding domain"/>
    <property type="match status" value="1"/>
</dbReference>
<keyword evidence="8" id="KW-1185">Reference proteome</keyword>
<proteinExistence type="inferred from homology"/>
<sequence length="538" mass="57784">MAVRVLVQAGVRRAYTVPGDSFLELFDAIQGDPQMTLVHARHELASAFMAEAEGKLRDVPALLLGHLGPAVMNLVAGVHSAYEDEIPLLVVIADPPSLNLVGGGGDGPDQLGLFRPYTKWIARAETASEVPALIAEALGEVQRGRRGPAVLSVPMDFWVAPYDAAPPVTAPPPNRTGALLRSADEVAALLSEARYPVVIAGSRARPARDELIAAADKLNLSVYNAFRRQDAFPETHPRYAGHLGIGIPQQQLDALDRADVVLAIGTRLDEVTTQNYRYPSSSQTLVVVGTSPVPSRRRGLTLRIEAEIGPFLRELSNVAEPRARRSSAANAGTHTFMTPPDTSGSVLVQPAEVVRAVRNAVPEDTVVTCDSSNFAQFVHRYWCFTEPHTQLGPAARTMGYAVPAAVAAKLAAPRRTVVAMVGDASVMMTGQELETAVRYRAPVIVVAIQNGLYGEIAMHQARTHGRLSGVAVPTVDFASWARAFGAVGYTVESPEQLEPTVKRALQHQRPSVIDVRTDPDVVNPDVRLSTLFRASRSG</sequence>
<dbReference type="InterPro" id="IPR045229">
    <property type="entry name" value="TPP_enz"/>
</dbReference>
<feature type="domain" description="Thiamine pyrophosphate enzyme central" evidence="4">
    <location>
        <begin position="184"/>
        <end position="315"/>
    </location>
</feature>
<protein>
    <submittedName>
        <fullName evidence="7">Acetolactate synthase</fullName>
    </submittedName>
</protein>
<evidence type="ECO:0000259" key="4">
    <source>
        <dbReference type="Pfam" id="PF00205"/>
    </source>
</evidence>
<evidence type="ECO:0000313" key="7">
    <source>
        <dbReference type="EMBL" id="NKQ55402.1"/>
    </source>
</evidence>
<dbReference type="Gene3D" id="3.40.50.1220">
    <property type="entry name" value="TPP-binding domain"/>
    <property type="match status" value="1"/>
</dbReference>
<dbReference type="RefSeq" id="WP_168518287.1">
    <property type="nucleotide sequence ID" value="NZ_JAAXLS010000014.1"/>
</dbReference>
<evidence type="ECO:0000259" key="5">
    <source>
        <dbReference type="Pfam" id="PF02775"/>
    </source>
</evidence>
<gene>
    <name evidence="7" type="ORF">HFP15_21190</name>
</gene>
<dbReference type="InterPro" id="IPR029061">
    <property type="entry name" value="THDP-binding"/>
</dbReference>
<keyword evidence="2 3" id="KW-0786">Thiamine pyrophosphate</keyword>
<organism evidence="7 8">
    <name type="scientific">Amycolatopsis acididurans</name>
    <dbReference type="NCBI Taxonomy" id="2724524"/>
    <lineage>
        <taxon>Bacteria</taxon>
        <taxon>Bacillati</taxon>
        <taxon>Actinomycetota</taxon>
        <taxon>Actinomycetes</taxon>
        <taxon>Pseudonocardiales</taxon>
        <taxon>Pseudonocardiaceae</taxon>
        <taxon>Amycolatopsis</taxon>
    </lineage>
</organism>
<name>A0ABX1JAU6_9PSEU</name>
<dbReference type="SUPFAM" id="SSF52518">
    <property type="entry name" value="Thiamin diphosphate-binding fold (THDP-binding)"/>
    <property type="match status" value="2"/>
</dbReference>
<dbReference type="Proteomes" id="UP000715441">
    <property type="component" value="Unassembled WGS sequence"/>
</dbReference>
<evidence type="ECO:0000256" key="3">
    <source>
        <dbReference type="RuleBase" id="RU362132"/>
    </source>
</evidence>
<evidence type="ECO:0000256" key="1">
    <source>
        <dbReference type="ARBA" id="ARBA00007812"/>
    </source>
</evidence>